<evidence type="ECO:0000313" key="2">
    <source>
        <dbReference type="EMBL" id="AWT50611.1"/>
    </source>
</evidence>
<keyword evidence="3" id="KW-1185">Reference proteome</keyword>
<feature type="chain" id="PRO_5044565823" evidence="1">
    <location>
        <begin position="23"/>
        <end position="100"/>
    </location>
</feature>
<dbReference type="PaxDb" id="121845-A0A1S3D4R9"/>
<reference evidence="4" key="2">
    <citation type="submission" date="2025-04" db="UniProtKB">
        <authorList>
            <consortium name="RefSeq"/>
        </authorList>
    </citation>
    <scope>IDENTIFICATION</scope>
</reference>
<dbReference type="KEGG" id="dci:103511006"/>
<dbReference type="OrthoDB" id="6355109at2759"/>
<sequence length="100" mass="11715">MKWLQPLVLFLMVTLFMKKSLAMPPLQCTPGFVDQIPFKIRKICVALSTIYELSNAMESYIDDNGSMDQFVNPEINQLMENGVKRQDMDHVFLRFGKRRR</sequence>
<dbReference type="GO" id="GO:0007218">
    <property type="term" value="P:neuropeptide signaling pathway"/>
    <property type="evidence" value="ECO:0007669"/>
    <property type="project" value="UniProtKB-KW"/>
</dbReference>
<dbReference type="RefSeq" id="XP_008474265.1">
    <property type="nucleotide sequence ID" value="XM_008476043.3"/>
</dbReference>
<gene>
    <name evidence="4" type="primary">LOC103511006</name>
</gene>
<evidence type="ECO:0000313" key="3">
    <source>
        <dbReference type="Proteomes" id="UP000079169"/>
    </source>
</evidence>
<keyword evidence="2" id="KW-0527">Neuropeptide</keyword>
<feature type="signal peptide" evidence="1">
    <location>
        <begin position="1"/>
        <end position="22"/>
    </location>
</feature>
<keyword evidence="1" id="KW-0732">Signal</keyword>
<dbReference type="CTD" id="44324"/>
<dbReference type="OMA" id="HIKKVCM"/>
<evidence type="ECO:0000256" key="1">
    <source>
        <dbReference type="SAM" id="SignalP"/>
    </source>
</evidence>
<dbReference type="GeneID" id="103511006"/>
<dbReference type="EMBL" id="MG550177">
    <property type="protein sequence ID" value="AWT50611.1"/>
    <property type="molecule type" value="mRNA"/>
</dbReference>
<proteinExistence type="evidence at transcript level"/>
<dbReference type="AlphaFoldDB" id="A0A1S3D4R9"/>
<evidence type="ECO:0000313" key="4">
    <source>
        <dbReference type="RefSeq" id="XP_008474265.1"/>
    </source>
</evidence>
<name>A0A1S3D4R9_DIACI</name>
<reference evidence="2" key="1">
    <citation type="submission" date="2017-11" db="EMBL/GenBank/DDBJ databases">
        <title>Characterization and expression profiling of neuropeptides and their receptors in the Asian Citrus Psyllid, Diaphorina citri.</title>
        <authorList>
            <person name="Wang Z."/>
            <person name="Zeng X."/>
        </authorList>
    </citation>
    <scope>NUCLEOTIDE SEQUENCE</scope>
</reference>
<organism evidence="3 4">
    <name type="scientific">Diaphorina citri</name>
    <name type="common">Asian citrus psyllid</name>
    <dbReference type="NCBI Taxonomy" id="121845"/>
    <lineage>
        <taxon>Eukaryota</taxon>
        <taxon>Metazoa</taxon>
        <taxon>Ecdysozoa</taxon>
        <taxon>Arthropoda</taxon>
        <taxon>Hexapoda</taxon>
        <taxon>Insecta</taxon>
        <taxon>Pterygota</taxon>
        <taxon>Neoptera</taxon>
        <taxon>Paraneoptera</taxon>
        <taxon>Hemiptera</taxon>
        <taxon>Sternorrhyncha</taxon>
        <taxon>Psylloidea</taxon>
        <taxon>Psyllidae</taxon>
        <taxon>Diaphorininae</taxon>
        <taxon>Diaphorina</taxon>
    </lineage>
</organism>
<dbReference type="Proteomes" id="UP000079169">
    <property type="component" value="Unplaced"/>
</dbReference>
<protein>
    <submittedName>
        <fullName evidence="4">Myosuppressin</fullName>
    </submittedName>
    <submittedName>
        <fullName evidence="2">Neuropeptide MS</fullName>
    </submittedName>
</protein>
<accession>A0A1S3D4R9</accession>